<name>A0A9D2MR34_9FIRM</name>
<dbReference type="SUPFAM" id="SSF54913">
    <property type="entry name" value="GlnB-like"/>
    <property type="match status" value="1"/>
</dbReference>
<gene>
    <name evidence="1" type="ORF">H9763_03245</name>
</gene>
<dbReference type="Proteomes" id="UP000886883">
    <property type="component" value="Unassembled WGS sequence"/>
</dbReference>
<dbReference type="PANTHER" id="PTHR38456">
    <property type="entry name" value="CYCLIC DI-AMP RECEPTOR A"/>
    <property type="match status" value="1"/>
</dbReference>
<dbReference type="InterPro" id="IPR010375">
    <property type="entry name" value="CdAMP_rec"/>
</dbReference>
<dbReference type="Pfam" id="PF06153">
    <property type="entry name" value="CdAMP_rec"/>
    <property type="match status" value="1"/>
</dbReference>
<dbReference type="EMBL" id="DWXE01000010">
    <property type="protein sequence ID" value="HJB90466.1"/>
    <property type="molecule type" value="Genomic_DNA"/>
</dbReference>
<dbReference type="AlphaFoldDB" id="A0A9D2MR34"/>
<dbReference type="InterPro" id="IPR011322">
    <property type="entry name" value="N-reg_PII-like_a/b"/>
</dbReference>
<organism evidence="1 2">
    <name type="scientific">Candidatus Eisenbergiella merdigallinarum</name>
    <dbReference type="NCBI Taxonomy" id="2838552"/>
    <lineage>
        <taxon>Bacteria</taxon>
        <taxon>Bacillati</taxon>
        <taxon>Bacillota</taxon>
        <taxon>Clostridia</taxon>
        <taxon>Lachnospirales</taxon>
        <taxon>Lachnospiraceae</taxon>
        <taxon>Eisenbergiella</taxon>
    </lineage>
</organism>
<keyword evidence="1" id="KW-0675">Receptor</keyword>
<comment type="caution">
    <text evidence="1">The sequence shown here is derived from an EMBL/GenBank/DDBJ whole genome shotgun (WGS) entry which is preliminary data.</text>
</comment>
<evidence type="ECO:0000313" key="2">
    <source>
        <dbReference type="Proteomes" id="UP000886883"/>
    </source>
</evidence>
<reference evidence="1" key="1">
    <citation type="journal article" date="2021" name="PeerJ">
        <title>Extensive microbial diversity within the chicken gut microbiome revealed by metagenomics and culture.</title>
        <authorList>
            <person name="Gilroy R."/>
            <person name="Ravi A."/>
            <person name="Getino M."/>
            <person name="Pursley I."/>
            <person name="Horton D.L."/>
            <person name="Alikhan N.F."/>
            <person name="Baker D."/>
            <person name="Gharbi K."/>
            <person name="Hall N."/>
            <person name="Watson M."/>
            <person name="Adriaenssens E.M."/>
            <person name="Foster-Nyarko E."/>
            <person name="Jarju S."/>
            <person name="Secka A."/>
            <person name="Antonio M."/>
            <person name="Oren A."/>
            <person name="Chaudhuri R.R."/>
            <person name="La Ragione R."/>
            <person name="Hildebrand F."/>
            <person name="Pallen M.J."/>
        </authorList>
    </citation>
    <scope>NUCLEOTIDE SEQUENCE</scope>
    <source>
        <strain evidence="1">USAMLcec3-2134</strain>
    </source>
</reference>
<reference evidence="1" key="2">
    <citation type="submission" date="2021-04" db="EMBL/GenBank/DDBJ databases">
        <authorList>
            <person name="Gilroy R."/>
        </authorList>
    </citation>
    <scope>NUCLEOTIDE SEQUENCE</scope>
    <source>
        <strain evidence="1">USAMLcec3-2134</strain>
    </source>
</reference>
<proteinExistence type="predicted"/>
<dbReference type="PANTHER" id="PTHR38456:SF1">
    <property type="entry name" value="CYCLIC DI-AMP RECEPTOR A"/>
    <property type="match status" value="1"/>
</dbReference>
<sequence length="112" mass="12274">MKMIFAMLHSEDVDETVEELNKEKYWVTKLSTTGGFLKNKNVTLVIGTEDENVPGAVKILKECAGARQSVKYTMPSMSSGSMGPGANSMIPIDMQVGGCTVFVVDVDQYEKF</sequence>
<dbReference type="InterPro" id="IPR015867">
    <property type="entry name" value="N-reg_PII/ATP_PRibTrfase_C"/>
</dbReference>
<protein>
    <submittedName>
        <fullName evidence="1">Cyclic-di-AMP receptor</fullName>
    </submittedName>
</protein>
<dbReference type="Gene3D" id="3.30.70.120">
    <property type="match status" value="1"/>
</dbReference>
<evidence type="ECO:0000313" key="1">
    <source>
        <dbReference type="EMBL" id="HJB90466.1"/>
    </source>
</evidence>
<accession>A0A9D2MR34</accession>